<evidence type="ECO:0000259" key="1">
    <source>
        <dbReference type="PROSITE" id="PS50075"/>
    </source>
</evidence>
<dbReference type="InterPro" id="IPR009081">
    <property type="entry name" value="PP-bd_ACP"/>
</dbReference>
<accession>I2AWJ7</accession>
<name>I2AWJ7_MESPL</name>
<dbReference type="InterPro" id="IPR052796">
    <property type="entry name" value="Nod_factor_sulfotransferase"/>
</dbReference>
<dbReference type="Gene3D" id="1.10.1200.10">
    <property type="entry name" value="ACP-like"/>
    <property type="match status" value="1"/>
</dbReference>
<dbReference type="InterPro" id="IPR036736">
    <property type="entry name" value="ACP-like_sf"/>
</dbReference>
<proteinExistence type="predicted"/>
<dbReference type="EMBL" id="JQ889859">
    <property type="protein sequence ID" value="AFJ42539.1"/>
    <property type="molecule type" value="Genomic_DNA"/>
</dbReference>
<dbReference type="InterPro" id="IPR027417">
    <property type="entry name" value="P-loop_NTPase"/>
</dbReference>
<dbReference type="Pfam" id="PF00685">
    <property type="entry name" value="Sulfotransfer_1"/>
    <property type="match status" value="1"/>
</dbReference>
<dbReference type="Gene3D" id="3.40.50.300">
    <property type="entry name" value="P-loop containing nucleotide triphosphate hydrolases"/>
    <property type="match status" value="1"/>
</dbReference>
<reference evidence="2" key="1">
    <citation type="journal article" date="2012" name="Mol. Plant Microbe Interact.">
        <title>Nonlegume Parasponia andersonii deploys a broad rhizobium host range strategy resulting in largely variable symbiotic effectiveness.</title>
        <authorList>
            <person name="Op den Camp R.H."/>
            <person name="Polone E."/>
            <person name="Fedorova E."/>
            <person name="Roelofsen W."/>
            <person name="Squartini A."/>
            <person name="Op den Camp H.J."/>
            <person name="Bisseling T."/>
            <person name="Geurts R."/>
        </authorList>
    </citation>
    <scope>NUCLEOTIDE SEQUENCE</scope>
    <source>
        <strain evidence="2">WUR2</strain>
    </source>
</reference>
<dbReference type="Pfam" id="PF00550">
    <property type="entry name" value="PP-binding"/>
    <property type="match status" value="1"/>
</dbReference>
<evidence type="ECO:0000313" key="2">
    <source>
        <dbReference type="EMBL" id="AFJ42539.1"/>
    </source>
</evidence>
<dbReference type="InterPro" id="IPR000863">
    <property type="entry name" value="Sulfotransferase_dom"/>
</dbReference>
<gene>
    <name evidence="2" type="primary">nodH</name>
</gene>
<dbReference type="PANTHER" id="PTHR32175">
    <property type="entry name" value="PROTEIN, PUTATIVE, EXPRESSED-RELATED"/>
    <property type="match status" value="1"/>
</dbReference>
<dbReference type="AlphaFoldDB" id="I2AWJ7"/>
<sequence>MPPPAPFVILAMPRTGTHYLEELLNEHPNVLSNGELLNAYDTNWPDKHRLLCSDRELLELAYLRYPTRSDKKVTHVGCKVNEPQFHDRPGFFAELTRWPRLKVILVVRENTLESLRSLIQARQTRQWLKFSSDNDAPPPQVRLSIADCEAYFKTADDFHAQVAHSFAKVNVLEIEYESLLREPATCLATIWDFLGVPAFRLRGAAVLQRQETRSLEHTIENFHELRRHFAHGPYARFFEIGEGKRAVDDRLATEIVEKIKTHTDTEKEITVATKLKDLGIHSLELTEIMFDIEDAYGIEIETAEAWNNFTNVNDLVEATRALIAANG</sequence>
<dbReference type="PANTHER" id="PTHR32175:SF26">
    <property type="entry name" value="PROTEIN, PUTATIVE, EXPRESSED-RELATED"/>
    <property type="match status" value="1"/>
</dbReference>
<feature type="domain" description="Carrier" evidence="1">
    <location>
        <begin position="245"/>
        <end position="323"/>
    </location>
</feature>
<protein>
    <submittedName>
        <fullName evidence="2">NodH</fullName>
    </submittedName>
</protein>
<dbReference type="SUPFAM" id="SSF52540">
    <property type="entry name" value="P-loop containing nucleoside triphosphate hydrolases"/>
    <property type="match status" value="1"/>
</dbReference>
<dbReference type="PROSITE" id="PS50075">
    <property type="entry name" value="CARRIER"/>
    <property type="match status" value="1"/>
</dbReference>
<organism evidence="2">
    <name type="scientific">Mesorhizobium plurifarium</name>
    <dbReference type="NCBI Taxonomy" id="69974"/>
    <lineage>
        <taxon>Bacteria</taxon>
        <taxon>Pseudomonadati</taxon>
        <taxon>Pseudomonadota</taxon>
        <taxon>Alphaproteobacteria</taxon>
        <taxon>Hyphomicrobiales</taxon>
        <taxon>Phyllobacteriaceae</taxon>
        <taxon>Mesorhizobium</taxon>
    </lineage>
</organism>
<reference evidence="2" key="2">
    <citation type="submission" date="2012-04" db="EMBL/GenBank/DDBJ databases">
        <authorList>
            <person name="Op den Camp R.H.M."/>
            <person name="Polone E."/>
            <person name="Fedorova E."/>
            <person name="Roelofsen W."/>
            <person name="Squartini A."/>
            <person name="Op den Camp H.J.M."/>
            <person name="Bisseling T."/>
            <person name="Geurts R."/>
        </authorList>
    </citation>
    <scope>NUCLEOTIDE SEQUENCE</scope>
    <source>
        <strain evidence="2">WUR2</strain>
    </source>
</reference>
<dbReference type="SUPFAM" id="SSF47336">
    <property type="entry name" value="ACP-like"/>
    <property type="match status" value="1"/>
</dbReference>